<comment type="similarity">
    <text evidence="2">Belongs to the NSA1 family.</text>
</comment>
<comment type="function">
    <text evidence="1">Involved in the biogenesis of the 60S ribosomal subunit.</text>
</comment>
<accession>A0A9Q5HQE6</accession>
<organism evidence="6 7">
    <name type="scientific">Sanghuangporus baumii</name>
    <name type="common">Phellinus baumii</name>
    <dbReference type="NCBI Taxonomy" id="108892"/>
    <lineage>
        <taxon>Eukaryota</taxon>
        <taxon>Fungi</taxon>
        <taxon>Dikarya</taxon>
        <taxon>Basidiomycota</taxon>
        <taxon>Agaricomycotina</taxon>
        <taxon>Agaricomycetes</taxon>
        <taxon>Hymenochaetales</taxon>
        <taxon>Hymenochaetaceae</taxon>
        <taxon>Sanghuangporus</taxon>
    </lineage>
</organism>
<dbReference type="AlphaFoldDB" id="A0A9Q5HQE6"/>
<feature type="compositionally biased region" description="Basic residues" evidence="5">
    <location>
        <begin position="457"/>
        <end position="466"/>
    </location>
</feature>
<feature type="compositionally biased region" description="Acidic residues" evidence="5">
    <location>
        <begin position="428"/>
        <end position="437"/>
    </location>
</feature>
<name>A0A9Q5HQE6_SANBA</name>
<dbReference type="GO" id="GO:0005730">
    <property type="term" value="C:nucleolus"/>
    <property type="evidence" value="ECO:0007669"/>
    <property type="project" value="InterPro"/>
</dbReference>
<dbReference type="GO" id="GO:0042273">
    <property type="term" value="P:ribosomal large subunit biogenesis"/>
    <property type="evidence" value="ECO:0007669"/>
    <property type="project" value="InterPro"/>
</dbReference>
<dbReference type="PANTHER" id="PTHR16038">
    <property type="entry name" value="NOP SEVEN ASSOCIATED PROTEIN 1"/>
    <property type="match status" value="1"/>
</dbReference>
<dbReference type="InterPro" id="IPR015943">
    <property type="entry name" value="WD40/YVTN_repeat-like_dom_sf"/>
</dbReference>
<dbReference type="InterPro" id="IPR036322">
    <property type="entry name" value="WD40_repeat_dom_sf"/>
</dbReference>
<dbReference type="EMBL" id="LNZH02000216">
    <property type="protein sequence ID" value="OCB84086.1"/>
    <property type="molecule type" value="Genomic_DNA"/>
</dbReference>
<evidence type="ECO:0000313" key="6">
    <source>
        <dbReference type="EMBL" id="OCB84086.1"/>
    </source>
</evidence>
<gene>
    <name evidence="6" type="ORF">A7U60_g8758</name>
</gene>
<dbReference type="Proteomes" id="UP000757232">
    <property type="component" value="Unassembled WGS sequence"/>
</dbReference>
<reference evidence="6" key="1">
    <citation type="submission" date="2016-06" db="EMBL/GenBank/DDBJ databases">
        <title>Draft Genome sequence of the fungus Inonotus baumii.</title>
        <authorList>
            <person name="Zhu H."/>
            <person name="Lin W."/>
        </authorList>
    </citation>
    <scope>NUCLEOTIDE SEQUENCE</scope>
    <source>
        <strain evidence="6">821</strain>
    </source>
</reference>
<dbReference type="GO" id="GO:0030687">
    <property type="term" value="C:preribosome, large subunit precursor"/>
    <property type="evidence" value="ECO:0007669"/>
    <property type="project" value="TreeGrafter"/>
</dbReference>
<comment type="subunit">
    <text evidence="3">Component of the pre-66S ribosomal particle.</text>
</comment>
<evidence type="ECO:0000256" key="4">
    <source>
        <dbReference type="ARBA" id="ARBA00014234"/>
    </source>
</evidence>
<comment type="caution">
    <text evidence="6">The sequence shown here is derived from an EMBL/GenBank/DDBJ whole genome shotgun (WGS) entry which is preliminary data.</text>
</comment>
<keyword evidence="7" id="KW-1185">Reference proteome</keyword>
<dbReference type="InterPro" id="IPR037379">
    <property type="entry name" value="WDR74/Nsa1"/>
</dbReference>
<protein>
    <recommendedName>
        <fullName evidence="4">Ribosome biogenesis protein NSA1</fullName>
    </recommendedName>
</protein>
<sequence length="466" mass="51127">MLRFFTGDELGCIKSIQCSKDPQSSTGWKLDERILFNPPAHAQINSGKLDPEKAKESGVQKLALLNESDSTMVCSSYKSQTNIVLTPTPQEKLAAAKSNGVLSVFSVNSDDRKLEISKEWRESRYKVNHKFVGLNLSSEGLFWCTSNGALGRSVLELDAEEASSSFRKATLPMRLCSWNLSPDASSFAYGGNEVDLSVWDTERTFQETLGSQVIPSENSDTTKKRKRAGDLFPAEIWRAKNLPNDALSLRQPIHITSLSYLSSSSVGAGGVHLVSGTEGGDVRRYDTRAARRPIANWTSVAKVGGIGLVRAGLSEHELFVADNGTSLSALDLRNGRTIYSYKKLQGAITSVAQSSNNFLGSTSRDRYFRLHSTFPPPAIAGCQQEGRGEIFGTLYMKSVPTTVVCGELMDTPRRAQEMEGQNEIVGEGGDEEDENDDVWATMRDVGEGDDEDEGRIKTKRQLQTRS</sequence>
<evidence type="ECO:0000313" key="7">
    <source>
        <dbReference type="Proteomes" id="UP000757232"/>
    </source>
</evidence>
<feature type="region of interest" description="Disordered" evidence="5">
    <location>
        <begin position="414"/>
        <end position="466"/>
    </location>
</feature>
<evidence type="ECO:0000256" key="1">
    <source>
        <dbReference type="ARBA" id="ARBA00002889"/>
    </source>
</evidence>
<dbReference type="Gene3D" id="2.130.10.10">
    <property type="entry name" value="YVTN repeat-like/Quinoprotein amine dehydrogenase"/>
    <property type="match status" value="1"/>
</dbReference>
<evidence type="ECO:0000256" key="2">
    <source>
        <dbReference type="ARBA" id="ARBA00007861"/>
    </source>
</evidence>
<dbReference type="PANTHER" id="PTHR16038:SF4">
    <property type="entry name" value="WD REPEAT-CONTAINING PROTEIN 74"/>
    <property type="match status" value="1"/>
</dbReference>
<evidence type="ECO:0000256" key="3">
    <source>
        <dbReference type="ARBA" id="ARBA00011187"/>
    </source>
</evidence>
<dbReference type="SUPFAM" id="SSF50978">
    <property type="entry name" value="WD40 repeat-like"/>
    <property type="match status" value="1"/>
</dbReference>
<dbReference type="OrthoDB" id="18388at2759"/>
<evidence type="ECO:0000256" key="5">
    <source>
        <dbReference type="SAM" id="MobiDB-lite"/>
    </source>
</evidence>
<proteinExistence type="inferred from homology"/>